<dbReference type="EMBL" id="AGJK01000184">
    <property type="protein sequence ID" value="EHP90419.1"/>
    <property type="molecule type" value="Genomic_DNA"/>
</dbReference>
<proteinExistence type="predicted"/>
<dbReference type="Proteomes" id="UP000004382">
    <property type="component" value="Unassembled WGS sequence"/>
</dbReference>
<keyword evidence="1" id="KW-0812">Transmembrane</keyword>
<dbReference type="AlphaFoldDB" id="H1KPW8"/>
<evidence type="ECO:0000313" key="2">
    <source>
        <dbReference type="EMBL" id="EHP90419.1"/>
    </source>
</evidence>
<name>H1KPW8_METEX</name>
<evidence type="ECO:0000313" key="3">
    <source>
        <dbReference type="Proteomes" id="UP000004382"/>
    </source>
</evidence>
<accession>H1KPW8</accession>
<evidence type="ECO:0000256" key="1">
    <source>
        <dbReference type="SAM" id="Phobius"/>
    </source>
</evidence>
<feature type="non-terminal residue" evidence="2">
    <location>
        <position position="52"/>
    </location>
</feature>
<gene>
    <name evidence="2" type="ORF">MetexDRAFT_4681</name>
</gene>
<reference evidence="2 3" key="1">
    <citation type="submission" date="2011-09" db="EMBL/GenBank/DDBJ databases">
        <title>The draft genome of Methylobacterium extorquens DSM 13060.</title>
        <authorList>
            <consortium name="US DOE Joint Genome Institute (JGI-PGF)"/>
            <person name="Lucas S."/>
            <person name="Han J."/>
            <person name="Lapidus A."/>
            <person name="Cheng J.-F."/>
            <person name="Goodwin L."/>
            <person name="Pitluck S."/>
            <person name="Peters L."/>
            <person name="Land M.L."/>
            <person name="Hauser L."/>
            <person name="Koskimaki J."/>
            <person name="Halonen O."/>
            <person name="Pirttila A."/>
            <person name="Frank C."/>
            <person name="Woyke T.J."/>
        </authorList>
    </citation>
    <scope>NUCLEOTIDE SEQUENCE [LARGE SCALE GENOMIC DNA]</scope>
    <source>
        <strain evidence="2 3">DSM 13060</strain>
    </source>
</reference>
<sequence>MRYAVLRSVGDGSAFPRGNVRRRLRRAAHLSLVGATLLLGGAAAPAQPSQAR</sequence>
<feature type="transmembrane region" description="Helical" evidence="1">
    <location>
        <begin position="27"/>
        <end position="46"/>
    </location>
</feature>
<organism evidence="2 3">
    <name type="scientific">Methylorubrum extorquens DSM 13060</name>
    <dbReference type="NCBI Taxonomy" id="882800"/>
    <lineage>
        <taxon>Bacteria</taxon>
        <taxon>Pseudomonadati</taxon>
        <taxon>Pseudomonadota</taxon>
        <taxon>Alphaproteobacteria</taxon>
        <taxon>Hyphomicrobiales</taxon>
        <taxon>Methylobacteriaceae</taxon>
        <taxon>Methylorubrum</taxon>
    </lineage>
</organism>
<protein>
    <submittedName>
        <fullName evidence="2">Transglutaminase family protein cysteine peptidase BTLCP</fullName>
    </submittedName>
</protein>
<keyword evidence="1" id="KW-0472">Membrane</keyword>
<keyword evidence="1" id="KW-1133">Transmembrane helix</keyword>
<comment type="caution">
    <text evidence="2">The sequence shown here is derived from an EMBL/GenBank/DDBJ whole genome shotgun (WGS) entry which is preliminary data.</text>
</comment>